<evidence type="ECO:0000313" key="4">
    <source>
        <dbReference type="Proteomes" id="UP001139193"/>
    </source>
</evidence>
<feature type="signal peptide" evidence="1">
    <location>
        <begin position="1"/>
        <end position="22"/>
    </location>
</feature>
<keyword evidence="3" id="KW-0378">Hydrolase</keyword>
<evidence type="ECO:0000256" key="1">
    <source>
        <dbReference type="SAM" id="SignalP"/>
    </source>
</evidence>
<gene>
    <name evidence="3" type="ORF">MON38_07525</name>
</gene>
<protein>
    <submittedName>
        <fullName evidence="3">Dienelactone hydrolase family protein</fullName>
    </submittedName>
</protein>
<dbReference type="GO" id="GO:0016787">
    <property type="term" value="F:hydrolase activity"/>
    <property type="evidence" value="ECO:0007669"/>
    <property type="project" value="UniProtKB-KW"/>
</dbReference>
<organism evidence="3 4">
    <name type="scientific">Hymenobacter cyanobacteriorum</name>
    <dbReference type="NCBI Taxonomy" id="2926463"/>
    <lineage>
        <taxon>Bacteria</taxon>
        <taxon>Pseudomonadati</taxon>
        <taxon>Bacteroidota</taxon>
        <taxon>Cytophagia</taxon>
        <taxon>Cytophagales</taxon>
        <taxon>Hymenobacteraceae</taxon>
        <taxon>Hymenobacter</taxon>
    </lineage>
</organism>
<dbReference type="InterPro" id="IPR029058">
    <property type="entry name" value="AB_hydrolase_fold"/>
</dbReference>
<dbReference type="SUPFAM" id="SSF53474">
    <property type="entry name" value="alpha/beta-Hydrolases"/>
    <property type="match status" value="1"/>
</dbReference>
<keyword evidence="4" id="KW-1185">Reference proteome</keyword>
<dbReference type="RefSeq" id="WP_241935546.1">
    <property type="nucleotide sequence ID" value="NZ_JALBGC010000002.1"/>
</dbReference>
<dbReference type="Proteomes" id="UP001139193">
    <property type="component" value="Unassembled WGS sequence"/>
</dbReference>
<feature type="domain" description="Dienelactone hydrolase" evidence="2">
    <location>
        <begin position="89"/>
        <end position="277"/>
    </location>
</feature>
<evidence type="ECO:0000313" key="3">
    <source>
        <dbReference type="EMBL" id="MCI1187266.1"/>
    </source>
</evidence>
<sequence length="292" mass="31276">MFTKKLLTLGAALLSLSFSASAQQMASCCARPAANLSASATEAFAMLAADKDFSGGHDAPLPYSYAGEGKMIEFKTPDGSTGKGFEIKSAKPSNKYLFVIHEWWGLNDYIKKEAATFAAELPGVNVIAIDLYDGKVATTPEEAGKYMGEVKTERATAILKGAQQYAGPKAQLASIGWCFGGGWSLQEALLGGKQTVGCVMYYGMPEKDVAKLKTLNSDVLGIFASQDKWINPEVVAQFKKDMTAAGKSVTIESYDADHAFANPSNPKFKKDDAAKAHGHALAYLRGRFKLKA</sequence>
<proteinExistence type="predicted"/>
<dbReference type="Gene3D" id="3.40.50.1820">
    <property type="entry name" value="alpha/beta hydrolase"/>
    <property type="match status" value="1"/>
</dbReference>
<dbReference type="InterPro" id="IPR051049">
    <property type="entry name" value="Dienelactone_hydrolase-like"/>
</dbReference>
<name>A0A9X2AEI8_9BACT</name>
<dbReference type="InterPro" id="IPR002925">
    <property type="entry name" value="Dienelactn_hydro"/>
</dbReference>
<dbReference type="PANTHER" id="PTHR46623:SF6">
    <property type="entry name" value="ALPHA_BETA-HYDROLASES SUPERFAMILY PROTEIN"/>
    <property type="match status" value="1"/>
</dbReference>
<dbReference type="PANTHER" id="PTHR46623">
    <property type="entry name" value="CARBOXYMETHYLENEBUTENOLIDASE-RELATED"/>
    <property type="match status" value="1"/>
</dbReference>
<feature type="chain" id="PRO_5040970340" evidence="1">
    <location>
        <begin position="23"/>
        <end position="292"/>
    </location>
</feature>
<comment type="caution">
    <text evidence="3">The sequence shown here is derived from an EMBL/GenBank/DDBJ whole genome shotgun (WGS) entry which is preliminary data.</text>
</comment>
<reference evidence="3" key="1">
    <citation type="submission" date="2022-03" db="EMBL/GenBank/DDBJ databases">
        <title>Bacterial whole genome sequence for Hymenobacter sp. DH14.</title>
        <authorList>
            <person name="Le V."/>
        </authorList>
    </citation>
    <scope>NUCLEOTIDE SEQUENCE</scope>
    <source>
        <strain evidence="3">DH14</strain>
    </source>
</reference>
<keyword evidence="1" id="KW-0732">Signal</keyword>
<dbReference type="EMBL" id="JALBGC010000002">
    <property type="protein sequence ID" value="MCI1187266.1"/>
    <property type="molecule type" value="Genomic_DNA"/>
</dbReference>
<accession>A0A9X2AEI8</accession>
<evidence type="ECO:0000259" key="2">
    <source>
        <dbReference type="Pfam" id="PF01738"/>
    </source>
</evidence>
<dbReference type="Pfam" id="PF01738">
    <property type="entry name" value="DLH"/>
    <property type="match status" value="1"/>
</dbReference>
<dbReference type="AlphaFoldDB" id="A0A9X2AEI8"/>